<keyword evidence="2" id="KW-1185">Reference proteome</keyword>
<accession>A0A6C0GS85</accession>
<proteinExistence type="predicted"/>
<dbReference type="Proteomes" id="UP000480178">
    <property type="component" value="Chromosome"/>
</dbReference>
<name>A0A6C0GS85_9BACT</name>
<dbReference type="KEGG" id="rhoz:GXP67_28640"/>
<gene>
    <name evidence="1" type="ORF">GXP67_28640</name>
</gene>
<evidence type="ECO:0000313" key="1">
    <source>
        <dbReference type="EMBL" id="QHT70340.1"/>
    </source>
</evidence>
<evidence type="ECO:0000313" key="2">
    <source>
        <dbReference type="Proteomes" id="UP000480178"/>
    </source>
</evidence>
<dbReference type="RefSeq" id="WP_162446319.1">
    <property type="nucleotide sequence ID" value="NZ_CP048222.1"/>
</dbReference>
<reference evidence="1 2" key="1">
    <citation type="submission" date="2020-01" db="EMBL/GenBank/DDBJ databases">
        <authorList>
            <person name="Kim M.K."/>
        </authorList>
    </citation>
    <scope>NUCLEOTIDE SEQUENCE [LARGE SCALE GENOMIC DNA]</scope>
    <source>
        <strain evidence="1 2">172606-1</strain>
    </source>
</reference>
<protein>
    <submittedName>
        <fullName evidence="1">Uncharacterized protein</fullName>
    </submittedName>
</protein>
<dbReference type="EMBL" id="CP048222">
    <property type="protein sequence ID" value="QHT70340.1"/>
    <property type="molecule type" value="Genomic_DNA"/>
</dbReference>
<dbReference type="AlphaFoldDB" id="A0A6C0GS85"/>
<organism evidence="1 2">
    <name type="scientific">Rhodocytophaga rosea</name>
    <dbReference type="NCBI Taxonomy" id="2704465"/>
    <lineage>
        <taxon>Bacteria</taxon>
        <taxon>Pseudomonadati</taxon>
        <taxon>Bacteroidota</taxon>
        <taxon>Cytophagia</taxon>
        <taxon>Cytophagales</taxon>
        <taxon>Rhodocytophagaceae</taxon>
        <taxon>Rhodocytophaga</taxon>
    </lineage>
</organism>
<sequence>MQRQINNRLFSGNRLPFLRFLTPQVVPALFIFDKDTEERPTDINTLDTQALVRYYEESLKNWE</sequence>